<gene>
    <name evidence="6" type="primary">pilW</name>
    <name evidence="6" type="ORF">ABDB84_08615</name>
</gene>
<dbReference type="InterPro" id="IPR019734">
    <property type="entry name" value="TPR_rpt"/>
</dbReference>
<feature type="compositionally biased region" description="Basic and acidic residues" evidence="4">
    <location>
        <begin position="33"/>
        <end position="48"/>
    </location>
</feature>
<keyword evidence="5" id="KW-0732">Signal</keyword>
<reference evidence="6 7" key="1">
    <citation type="journal article" date="2018" name="Int. J. Syst. Evol. Microbiol.">
        <title>Uliginosibacterium sediminicola sp. nov., isolated from freshwater sediment.</title>
        <authorList>
            <person name="Hwang W.M."/>
            <person name="Kim S.M."/>
            <person name="Kang K."/>
            <person name="Ahn T.Y."/>
        </authorList>
    </citation>
    <scope>NUCLEOTIDE SEQUENCE [LARGE SCALE GENOMIC DNA]</scope>
    <source>
        <strain evidence="6 7">M1-21</strain>
    </source>
</reference>
<comment type="caution">
    <text evidence="6">The sequence shown here is derived from an EMBL/GenBank/DDBJ whole genome shotgun (WGS) entry which is preliminary data.</text>
</comment>
<dbReference type="EMBL" id="JBDIVE010000003">
    <property type="protein sequence ID" value="MEN3068540.1"/>
    <property type="molecule type" value="Genomic_DNA"/>
</dbReference>
<feature type="repeat" description="TPR" evidence="3">
    <location>
        <begin position="156"/>
        <end position="189"/>
    </location>
</feature>
<protein>
    <submittedName>
        <fullName evidence="6">Type IV pilus biogenesis/stability protein PilW</fullName>
    </submittedName>
</protein>
<feature type="region of interest" description="Disordered" evidence="4">
    <location>
        <begin position="27"/>
        <end position="48"/>
    </location>
</feature>
<dbReference type="Proteomes" id="UP001410394">
    <property type="component" value="Unassembled WGS sequence"/>
</dbReference>
<dbReference type="PANTHER" id="PTHR44186">
    <property type="match status" value="1"/>
</dbReference>
<evidence type="ECO:0000313" key="6">
    <source>
        <dbReference type="EMBL" id="MEN3068540.1"/>
    </source>
</evidence>
<feature type="signal peptide" evidence="5">
    <location>
        <begin position="1"/>
        <end position="20"/>
    </location>
</feature>
<sequence>MNDVVKSLLGLALLGLAACATVPDGMPGSTEKFPVERPSSEKPSLTKERTTAKIHVDLGTSYLEANNLGTALDEARVAIAWDRNYAPGHALLGKVFASLEQYPQAQAAFADAISLAPGDPEVNQDYGWFLCNQGRNKEGVVRLEQAARNPYNTSPARAWTTLGLCNVQMKNDAAAETAFMRAYQINSDNLRVIYHLAEISLRKGNLVRAREFSSELGLKLGGSNTSASLWLSLRIERKLGNRAQEQKLATQLAREFPASDEYQAYLQGRFE</sequence>
<feature type="repeat" description="TPR" evidence="3">
    <location>
        <begin position="86"/>
        <end position="119"/>
    </location>
</feature>
<evidence type="ECO:0000256" key="2">
    <source>
        <dbReference type="ARBA" id="ARBA00022803"/>
    </source>
</evidence>
<dbReference type="PROSITE" id="PS50005">
    <property type="entry name" value="TPR"/>
    <property type="match status" value="2"/>
</dbReference>
<proteinExistence type="predicted"/>
<evidence type="ECO:0000256" key="3">
    <source>
        <dbReference type="PROSITE-ProRule" id="PRU00339"/>
    </source>
</evidence>
<dbReference type="SMART" id="SM00028">
    <property type="entry name" value="TPR"/>
    <property type="match status" value="3"/>
</dbReference>
<dbReference type="RefSeq" id="WP_345919306.1">
    <property type="nucleotide sequence ID" value="NZ_JBDIVE010000003.1"/>
</dbReference>
<keyword evidence="2 3" id="KW-0802">TPR repeat</keyword>
<organism evidence="6 7">
    <name type="scientific">Uliginosibacterium sediminicola</name>
    <dbReference type="NCBI Taxonomy" id="2024550"/>
    <lineage>
        <taxon>Bacteria</taxon>
        <taxon>Pseudomonadati</taxon>
        <taxon>Pseudomonadota</taxon>
        <taxon>Betaproteobacteria</taxon>
        <taxon>Rhodocyclales</taxon>
        <taxon>Zoogloeaceae</taxon>
        <taxon>Uliginosibacterium</taxon>
    </lineage>
</organism>
<keyword evidence="1" id="KW-0677">Repeat</keyword>
<evidence type="ECO:0000256" key="5">
    <source>
        <dbReference type="SAM" id="SignalP"/>
    </source>
</evidence>
<dbReference type="InterPro" id="IPR011990">
    <property type="entry name" value="TPR-like_helical_dom_sf"/>
</dbReference>
<dbReference type="InterPro" id="IPR013360">
    <property type="entry name" value="Pilus_4_PilW"/>
</dbReference>
<evidence type="ECO:0000256" key="1">
    <source>
        <dbReference type="ARBA" id="ARBA00022737"/>
    </source>
</evidence>
<evidence type="ECO:0000256" key="4">
    <source>
        <dbReference type="SAM" id="MobiDB-lite"/>
    </source>
</evidence>
<dbReference type="PANTHER" id="PTHR44186:SF1">
    <property type="entry name" value="BARDET-BIEDL SYNDROME 4 PROTEIN"/>
    <property type="match status" value="1"/>
</dbReference>
<evidence type="ECO:0000313" key="7">
    <source>
        <dbReference type="Proteomes" id="UP001410394"/>
    </source>
</evidence>
<dbReference type="Pfam" id="PF13181">
    <property type="entry name" value="TPR_8"/>
    <property type="match status" value="1"/>
</dbReference>
<dbReference type="NCBIfam" id="TIGR02521">
    <property type="entry name" value="type_IV_pilW"/>
    <property type="match status" value="1"/>
</dbReference>
<name>A0ABU9YXS0_9RHOO</name>
<dbReference type="PROSITE" id="PS51257">
    <property type="entry name" value="PROKAR_LIPOPROTEIN"/>
    <property type="match status" value="1"/>
</dbReference>
<keyword evidence="7" id="KW-1185">Reference proteome</keyword>
<accession>A0ABU9YXS0</accession>
<dbReference type="SUPFAM" id="SSF48452">
    <property type="entry name" value="TPR-like"/>
    <property type="match status" value="1"/>
</dbReference>
<feature type="chain" id="PRO_5045255884" evidence="5">
    <location>
        <begin position="21"/>
        <end position="271"/>
    </location>
</feature>
<dbReference type="Gene3D" id="1.25.40.10">
    <property type="entry name" value="Tetratricopeptide repeat domain"/>
    <property type="match status" value="1"/>
</dbReference>